<organism evidence="3 4">
    <name type="scientific">Hydrogenovibrio crunogenus</name>
    <dbReference type="NCBI Taxonomy" id="39765"/>
    <lineage>
        <taxon>Bacteria</taxon>
        <taxon>Pseudomonadati</taxon>
        <taxon>Pseudomonadota</taxon>
        <taxon>Gammaproteobacteria</taxon>
        <taxon>Thiotrichales</taxon>
        <taxon>Piscirickettsiaceae</taxon>
        <taxon>Hydrogenovibrio</taxon>
    </lineage>
</organism>
<feature type="signal peptide" evidence="1">
    <location>
        <begin position="1"/>
        <end position="20"/>
    </location>
</feature>
<dbReference type="Pfam" id="PF00581">
    <property type="entry name" value="Rhodanese"/>
    <property type="match status" value="1"/>
</dbReference>
<dbReference type="RefSeq" id="WP_135796287.1">
    <property type="nucleotide sequence ID" value="NZ_CP032096.1"/>
</dbReference>
<evidence type="ECO:0000256" key="1">
    <source>
        <dbReference type="SAM" id="SignalP"/>
    </source>
</evidence>
<dbReference type="EMBL" id="CP032096">
    <property type="protein sequence ID" value="QBZ83691.1"/>
    <property type="molecule type" value="Genomic_DNA"/>
</dbReference>
<evidence type="ECO:0000313" key="4">
    <source>
        <dbReference type="Proteomes" id="UP000296201"/>
    </source>
</evidence>
<dbReference type="CDD" id="cd00158">
    <property type="entry name" value="RHOD"/>
    <property type="match status" value="1"/>
</dbReference>
<dbReference type="Proteomes" id="UP000296201">
    <property type="component" value="Chromosome"/>
</dbReference>
<dbReference type="InterPro" id="IPR036873">
    <property type="entry name" value="Rhodanese-like_dom_sf"/>
</dbReference>
<dbReference type="GO" id="GO:0016740">
    <property type="term" value="F:transferase activity"/>
    <property type="evidence" value="ECO:0007669"/>
    <property type="project" value="UniProtKB-KW"/>
</dbReference>
<dbReference type="Gene3D" id="3.40.250.10">
    <property type="entry name" value="Rhodanese-like domain"/>
    <property type="match status" value="1"/>
</dbReference>
<dbReference type="PROSITE" id="PS50206">
    <property type="entry name" value="RHODANESE_3"/>
    <property type="match status" value="1"/>
</dbReference>
<dbReference type="OrthoDB" id="9784513at2"/>
<evidence type="ECO:0000313" key="3">
    <source>
        <dbReference type="EMBL" id="QBZ83691.1"/>
    </source>
</evidence>
<reference evidence="3 4" key="1">
    <citation type="submission" date="2018-08" db="EMBL/GenBank/DDBJ databases">
        <title>Horizontal acquisition of hydrogen conversion ability and other habitat adaptations in Hydrogenovibrio crunogenus strains.</title>
        <authorList>
            <person name="Gonnella G."/>
            <person name="Adam N."/>
            <person name="Perner M."/>
        </authorList>
    </citation>
    <scope>NUCLEOTIDE SEQUENCE [LARGE SCALE GENOMIC DNA]</scope>
    <source>
        <strain evidence="3 4">SP-41</strain>
    </source>
</reference>
<proteinExistence type="predicted"/>
<keyword evidence="1" id="KW-0732">Signal</keyword>
<dbReference type="SMART" id="SM00450">
    <property type="entry name" value="RHOD"/>
    <property type="match status" value="1"/>
</dbReference>
<evidence type="ECO:0000259" key="2">
    <source>
        <dbReference type="PROSITE" id="PS50206"/>
    </source>
</evidence>
<sequence length="218" mass="24201" precursor="true">MLNKALVLSSIIFFTLQAQVGVAQEPEVKITEKLAEVKVKHNGQTVIIKRNQDQQNRIDEDFALTSRACPPFCLQPMNLLPGVKTIGELEMLDFLKRKAAGDDSILIIDSRTPDWVSKGTIPSAVNIPWTKLFPQSSSFEPLEVEGILTLRFGASVVDTIWDFSHAKTLVMFCNGPWCGQSPTNIKALVSMGYPAHKIYWYRGGMQAWHAAGLTTVNP</sequence>
<keyword evidence="3" id="KW-0808">Transferase</keyword>
<accession>A0A4P7P0L7</accession>
<name>A0A4P7P0L7_9GAMM</name>
<feature type="domain" description="Rhodanese" evidence="2">
    <location>
        <begin position="101"/>
        <end position="217"/>
    </location>
</feature>
<feature type="chain" id="PRO_5021004636" evidence="1">
    <location>
        <begin position="21"/>
        <end position="218"/>
    </location>
</feature>
<gene>
    <name evidence="3" type="ORF">GHNINEIG_01752</name>
</gene>
<dbReference type="SUPFAM" id="SSF52821">
    <property type="entry name" value="Rhodanese/Cell cycle control phosphatase"/>
    <property type="match status" value="1"/>
</dbReference>
<dbReference type="AlphaFoldDB" id="A0A4P7P0L7"/>
<dbReference type="InterPro" id="IPR001763">
    <property type="entry name" value="Rhodanese-like_dom"/>
</dbReference>
<protein>
    <submittedName>
        <fullName evidence="3">Sulfurtransferase</fullName>
    </submittedName>
</protein>
<keyword evidence="4" id="KW-1185">Reference proteome</keyword>